<keyword evidence="7" id="KW-0732">Signal</keyword>
<feature type="compositionally biased region" description="Gly residues" evidence="5">
    <location>
        <begin position="60"/>
        <end position="70"/>
    </location>
</feature>
<keyword evidence="2 6" id="KW-0812">Transmembrane</keyword>
<keyword evidence="4 6" id="KW-0472">Membrane</keyword>
<dbReference type="AlphaFoldDB" id="A0A0W0FRB7"/>
<gene>
    <name evidence="8" type="ORF">WG66_8488</name>
</gene>
<evidence type="ECO:0000313" key="8">
    <source>
        <dbReference type="EMBL" id="KTB38921.1"/>
    </source>
</evidence>
<evidence type="ECO:0000256" key="7">
    <source>
        <dbReference type="SAM" id="SignalP"/>
    </source>
</evidence>
<organism evidence="8 9">
    <name type="scientific">Moniliophthora roreri</name>
    <name type="common">Frosty pod rot fungus</name>
    <name type="synonym">Monilia roreri</name>
    <dbReference type="NCBI Taxonomy" id="221103"/>
    <lineage>
        <taxon>Eukaryota</taxon>
        <taxon>Fungi</taxon>
        <taxon>Dikarya</taxon>
        <taxon>Basidiomycota</taxon>
        <taxon>Agaricomycotina</taxon>
        <taxon>Agaricomycetes</taxon>
        <taxon>Agaricomycetidae</taxon>
        <taxon>Agaricales</taxon>
        <taxon>Marasmiineae</taxon>
        <taxon>Marasmiaceae</taxon>
        <taxon>Moniliophthora</taxon>
    </lineage>
</organism>
<dbReference type="Proteomes" id="UP000054988">
    <property type="component" value="Unassembled WGS sequence"/>
</dbReference>
<dbReference type="GO" id="GO:0071944">
    <property type="term" value="C:cell periphery"/>
    <property type="evidence" value="ECO:0007669"/>
    <property type="project" value="UniProtKB-ARBA"/>
</dbReference>
<reference evidence="8 9" key="1">
    <citation type="submission" date="2015-12" db="EMBL/GenBank/DDBJ databases">
        <title>Draft genome sequence of Moniliophthora roreri, the causal agent of frosty pod rot of cacao.</title>
        <authorList>
            <person name="Aime M.C."/>
            <person name="Diaz-Valderrama J.R."/>
            <person name="Kijpornyongpan T."/>
            <person name="Phillips-Mora W."/>
        </authorList>
    </citation>
    <scope>NUCLEOTIDE SEQUENCE [LARGE SCALE GENOMIC DNA]</scope>
    <source>
        <strain evidence="8 9">MCA 2952</strain>
    </source>
</reference>
<proteinExistence type="predicted"/>
<keyword evidence="3 6" id="KW-1133">Transmembrane helix</keyword>
<evidence type="ECO:0000313" key="9">
    <source>
        <dbReference type="Proteomes" id="UP000054988"/>
    </source>
</evidence>
<dbReference type="PANTHER" id="PTHR15549">
    <property type="entry name" value="PAIRED IMMUNOGLOBULIN-LIKE TYPE 2 RECEPTOR"/>
    <property type="match status" value="1"/>
</dbReference>
<dbReference type="PANTHER" id="PTHR15549:SF30">
    <property type="entry name" value="MID2 DOMAIN-CONTAINING PROTEIN"/>
    <property type="match status" value="1"/>
</dbReference>
<feature type="compositionally biased region" description="Polar residues" evidence="5">
    <location>
        <begin position="269"/>
        <end position="292"/>
    </location>
</feature>
<feature type="region of interest" description="Disordered" evidence="5">
    <location>
        <begin position="394"/>
        <end position="415"/>
    </location>
</feature>
<dbReference type="eggNOG" id="ENOG502S80A">
    <property type="taxonomic scope" value="Eukaryota"/>
</dbReference>
<feature type="transmembrane region" description="Helical" evidence="6">
    <location>
        <begin position="201"/>
        <end position="221"/>
    </location>
</feature>
<evidence type="ECO:0000256" key="1">
    <source>
        <dbReference type="ARBA" id="ARBA00004167"/>
    </source>
</evidence>
<feature type="compositionally biased region" description="Low complexity" evidence="5">
    <location>
        <begin position="104"/>
        <end position="136"/>
    </location>
</feature>
<dbReference type="InterPro" id="IPR051694">
    <property type="entry name" value="Immunoregulatory_rcpt-like"/>
</dbReference>
<name>A0A0W0FRB7_MONRR</name>
<feature type="region of interest" description="Disordered" evidence="5">
    <location>
        <begin position="46"/>
        <end position="195"/>
    </location>
</feature>
<feature type="compositionally biased region" description="Low complexity" evidence="5">
    <location>
        <begin position="164"/>
        <end position="193"/>
    </location>
</feature>
<dbReference type="GO" id="GO:0016020">
    <property type="term" value="C:membrane"/>
    <property type="evidence" value="ECO:0007669"/>
    <property type="project" value="UniProtKB-SubCell"/>
</dbReference>
<comment type="subcellular location">
    <subcellularLocation>
        <location evidence="1">Membrane</location>
        <topology evidence="1">Single-pass membrane protein</topology>
    </subcellularLocation>
</comment>
<evidence type="ECO:0000256" key="3">
    <source>
        <dbReference type="ARBA" id="ARBA00022989"/>
    </source>
</evidence>
<feature type="compositionally biased region" description="Low complexity" evidence="5">
    <location>
        <begin position="71"/>
        <end position="83"/>
    </location>
</feature>
<feature type="compositionally biased region" description="Pro residues" evidence="5">
    <location>
        <begin position="84"/>
        <end position="103"/>
    </location>
</feature>
<evidence type="ECO:0000256" key="5">
    <source>
        <dbReference type="SAM" id="MobiDB-lite"/>
    </source>
</evidence>
<evidence type="ECO:0000256" key="4">
    <source>
        <dbReference type="ARBA" id="ARBA00023136"/>
    </source>
</evidence>
<feature type="region of interest" description="Disordered" evidence="5">
    <location>
        <begin position="242"/>
        <end position="341"/>
    </location>
</feature>
<evidence type="ECO:0000256" key="6">
    <source>
        <dbReference type="SAM" id="Phobius"/>
    </source>
</evidence>
<evidence type="ECO:0000256" key="2">
    <source>
        <dbReference type="ARBA" id="ARBA00022692"/>
    </source>
</evidence>
<sequence length="415" mass="42361">MKATRPLLVSCFLAVALIQLAQADPAPAPGITPAPLLRRQNGGLLSELAGENSGTPAASGSGGAPAGGASSGANTASGTTRPTTTPPTTPPPNTPTPTPPTSPPASNTDTAKETSNTNNNNNTNTNTDTNRNTQTTPPTPPPTQTSRPPQIVTTTDDSGDPIIVTVTPSDTATSPASSSTDASSNTGNSRGSSSGLGTGSIIGLSVAGGVAVLGIIGFFVWKFTRKRFSDFDDNEAIKWPELNTHSNTGGDSHPLPVNNTGRAGFDTGSEVSLSRAPSNSTHNFSSNYSTTDLGPDPYAVPPLPHLNPNQPYRDDPNQMSGYYDPYRGPIPNSFNDPARAHEWGGEAIPMTQLASGVPAAGRMSPGPAAAYAPSIGGRMSPGPGMAYDMGRGASPAPHMMQGRASPGPNMAYGQH</sequence>
<accession>A0A0W0FRB7</accession>
<feature type="chain" id="PRO_5006901978" evidence="7">
    <location>
        <begin position="24"/>
        <end position="415"/>
    </location>
</feature>
<comment type="caution">
    <text evidence="8">The sequence shown here is derived from an EMBL/GenBank/DDBJ whole genome shotgun (WGS) entry which is preliminary data.</text>
</comment>
<feature type="signal peptide" evidence="7">
    <location>
        <begin position="1"/>
        <end position="23"/>
    </location>
</feature>
<protein>
    <submittedName>
        <fullName evidence="8">Uncharacterized protein</fullName>
    </submittedName>
</protein>
<dbReference type="EMBL" id="LATX01001717">
    <property type="protein sequence ID" value="KTB38921.1"/>
    <property type="molecule type" value="Genomic_DNA"/>
</dbReference>